<gene>
    <name evidence="1" type="ORF">HanXRQr2_Chr14g0648321</name>
</gene>
<evidence type="ECO:0000313" key="1">
    <source>
        <dbReference type="EMBL" id="KAF5769444.1"/>
    </source>
</evidence>
<reference evidence="1" key="2">
    <citation type="submission" date="2020-06" db="EMBL/GenBank/DDBJ databases">
        <title>Helianthus annuus Genome sequencing and assembly Release 2.</title>
        <authorList>
            <person name="Gouzy J."/>
            <person name="Langlade N."/>
            <person name="Munos S."/>
        </authorList>
    </citation>
    <scope>NUCLEOTIDE SEQUENCE</scope>
    <source>
        <tissue evidence="1">Leaves</tissue>
    </source>
</reference>
<sequence length="57" mass="6548">MSLLLSQYVSYHHRWARNLEILQNGKQEQGSPDRAATRLDSRPIGQSPYQVTLVLKP</sequence>
<reference evidence="1" key="1">
    <citation type="journal article" date="2017" name="Nature">
        <title>The sunflower genome provides insights into oil metabolism, flowering and Asterid evolution.</title>
        <authorList>
            <person name="Badouin H."/>
            <person name="Gouzy J."/>
            <person name="Grassa C.J."/>
            <person name="Murat F."/>
            <person name="Staton S.E."/>
            <person name="Cottret L."/>
            <person name="Lelandais-Briere C."/>
            <person name="Owens G.L."/>
            <person name="Carrere S."/>
            <person name="Mayjonade B."/>
            <person name="Legrand L."/>
            <person name="Gill N."/>
            <person name="Kane N.C."/>
            <person name="Bowers J.E."/>
            <person name="Hubner S."/>
            <person name="Bellec A."/>
            <person name="Berard A."/>
            <person name="Berges H."/>
            <person name="Blanchet N."/>
            <person name="Boniface M.C."/>
            <person name="Brunel D."/>
            <person name="Catrice O."/>
            <person name="Chaidir N."/>
            <person name="Claudel C."/>
            <person name="Donnadieu C."/>
            <person name="Faraut T."/>
            <person name="Fievet G."/>
            <person name="Helmstetter N."/>
            <person name="King M."/>
            <person name="Knapp S.J."/>
            <person name="Lai Z."/>
            <person name="Le Paslier M.C."/>
            <person name="Lippi Y."/>
            <person name="Lorenzon L."/>
            <person name="Mandel J.R."/>
            <person name="Marage G."/>
            <person name="Marchand G."/>
            <person name="Marquand E."/>
            <person name="Bret-Mestries E."/>
            <person name="Morien E."/>
            <person name="Nambeesan S."/>
            <person name="Nguyen T."/>
            <person name="Pegot-Espagnet P."/>
            <person name="Pouilly N."/>
            <person name="Raftis F."/>
            <person name="Sallet E."/>
            <person name="Schiex T."/>
            <person name="Thomas J."/>
            <person name="Vandecasteele C."/>
            <person name="Vares D."/>
            <person name="Vear F."/>
            <person name="Vautrin S."/>
            <person name="Crespi M."/>
            <person name="Mangin B."/>
            <person name="Burke J.M."/>
            <person name="Salse J."/>
            <person name="Munos S."/>
            <person name="Vincourt P."/>
            <person name="Rieseberg L.H."/>
            <person name="Langlade N.B."/>
        </authorList>
    </citation>
    <scope>NUCLEOTIDE SEQUENCE</scope>
    <source>
        <tissue evidence="1">Leaves</tissue>
    </source>
</reference>
<proteinExistence type="predicted"/>
<evidence type="ECO:0000313" key="2">
    <source>
        <dbReference type="Proteomes" id="UP000215914"/>
    </source>
</evidence>
<organism evidence="1 2">
    <name type="scientific">Helianthus annuus</name>
    <name type="common">Common sunflower</name>
    <dbReference type="NCBI Taxonomy" id="4232"/>
    <lineage>
        <taxon>Eukaryota</taxon>
        <taxon>Viridiplantae</taxon>
        <taxon>Streptophyta</taxon>
        <taxon>Embryophyta</taxon>
        <taxon>Tracheophyta</taxon>
        <taxon>Spermatophyta</taxon>
        <taxon>Magnoliopsida</taxon>
        <taxon>eudicotyledons</taxon>
        <taxon>Gunneridae</taxon>
        <taxon>Pentapetalae</taxon>
        <taxon>asterids</taxon>
        <taxon>campanulids</taxon>
        <taxon>Asterales</taxon>
        <taxon>Asteraceae</taxon>
        <taxon>Asteroideae</taxon>
        <taxon>Heliantheae alliance</taxon>
        <taxon>Heliantheae</taxon>
        <taxon>Helianthus</taxon>
    </lineage>
</organism>
<dbReference type="AlphaFoldDB" id="A0A9K3EBF3"/>
<keyword evidence="2" id="KW-1185">Reference proteome</keyword>
<dbReference type="EMBL" id="MNCJ02000329">
    <property type="protein sequence ID" value="KAF5769444.1"/>
    <property type="molecule type" value="Genomic_DNA"/>
</dbReference>
<accession>A0A9K3EBF3</accession>
<dbReference type="Proteomes" id="UP000215914">
    <property type="component" value="Unassembled WGS sequence"/>
</dbReference>
<dbReference type="Gramene" id="mRNA:HanXRQr2_Chr14g0648321">
    <property type="protein sequence ID" value="CDS:HanXRQr2_Chr14g0648321.1"/>
    <property type="gene ID" value="HanXRQr2_Chr14g0648321"/>
</dbReference>
<name>A0A9K3EBF3_HELAN</name>
<protein>
    <submittedName>
        <fullName evidence="1">Uncharacterized protein</fullName>
    </submittedName>
</protein>
<comment type="caution">
    <text evidence="1">The sequence shown here is derived from an EMBL/GenBank/DDBJ whole genome shotgun (WGS) entry which is preliminary data.</text>
</comment>